<evidence type="ECO:0000313" key="2">
    <source>
        <dbReference type="EMBL" id="ABL71674.1"/>
    </source>
</evidence>
<organism evidence="2 3">
    <name type="scientific">Paracoccus denitrificans (strain Pd 1222)</name>
    <dbReference type="NCBI Taxonomy" id="318586"/>
    <lineage>
        <taxon>Bacteria</taxon>
        <taxon>Pseudomonadati</taxon>
        <taxon>Pseudomonadota</taxon>
        <taxon>Alphaproteobacteria</taxon>
        <taxon>Rhodobacterales</taxon>
        <taxon>Paracoccaceae</taxon>
        <taxon>Paracoccus</taxon>
    </lineage>
</organism>
<protein>
    <submittedName>
        <fullName evidence="2">Uncharacterized protein</fullName>
    </submittedName>
</protein>
<name>A1B830_PARDP</name>
<feature type="coiled-coil region" evidence="1">
    <location>
        <begin position="13"/>
        <end position="40"/>
    </location>
</feature>
<dbReference type="AlphaFoldDB" id="A1B830"/>
<keyword evidence="3" id="KW-1185">Reference proteome</keyword>
<proteinExistence type="predicted"/>
<accession>A1B830</accession>
<gene>
    <name evidence="2" type="ordered locus">Pden_3607</name>
</gene>
<evidence type="ECO:0000313" key="3">
    <source>
        <dbReference type="Proteomes" id="UP000000361"/>
    </source>
</evidence>
<sequence>MQKAMVQGERRLRIRREAELDSLRAEVERLTAALSDERAHAEEGEVNRASRRLIAGFMLDCNVIGHVAAAENLVRAIKGVTAHRARRQG</sequence>
<keyword evidence="1" id="KW-0175">Coiled coil</keyword>
<dbReference type="Proteomes" id="UP000000361">
    <property type="component" value="Chromosome 2"/>
</dbReference>
<dbReference type="HOGENOM" id="CLU_2451905_0_0_5"/>
<evidence type="ECO:0000256" key="1">
    <source>
        <dbReference type="SAM" id="Coils"/>
    </source>
</evidence>
<dbReference type="EMBL" id="CP000490">
    <property type="protein sequence ID" value="ABL71674.1"/>
    <property type="molecule type" value="Genomic_DNA"/>
</dbReference>
<dbReference type="EnsemblBacteria" id="ABL71674">
    <property type="protein sequence ID" value="ABL71674"/>
    <property type="gene ID" value="Pden_3607"/>
</dbReference>
<reference evidence="3" key="1">
    <citation type="submission" date="2006-12" db="EMBL/GenBank/DDBJ databases">
        <title>Complete sequence of chromosome 2 of Paracoccus denitrificans PD1222.</title>
        <authorList>
            <person name="Copeland A."/>
            <person name="Lucas S."/>
            <person name="Lapidus A."/>
            <person name="Barry K."/>
            <person name="Detter J.C."/>
            <person name="Glavina del Rio T."/>
            <person name="Hammon N."/>
            <person name="Israni S."/>
            <person name="Dalin E."/>
            <person name="Tice H."/>
            <person name="Pitluck S."/>
            <person name="Munk A.C."/>
            <person name="Brettin T."/>
            <person name="Bruce D."/>
            <person name="Han C."/>
            <person name="Tapia R."/>
            <person name="Gilna P."/>
            <person name="Schmutz J."/>
            <person name="Larimer F."/>
            <person name="Land M."/>
            <person name="Hauser L."/>
            <person name="Kyrpides N."/>
            <person name="Lykidis A."/>
            <person name="Spiro S."/>
            <person name="Richardson D.J."/>
            <person name="Moir J.W.B."/>
            <person name="Ferguson S.J."/>
            <person name="van Spanning R.J.M."/>
            <person name="Richardson P."/>
        </authorList>
    </citation>
    <scope>NUCLEOTIDE SEQUENCE [LARGE SCALE GENOMIC DNA]</scope>
    <source>
        <strain evidence="3">Pd 1222</strain>
    </source>
</reference>
<dbReference type="KEGG" id="pde:Pden_3607"/>